<evidence type="ECO:0000313" key="1">
    <source>
        <dbReference type="EMBL" id="GMF35165.1"/>
    </source>
</evidence>
<accession>A0A9W6XBG5</accession>
<protein>
    <submittedName>
        <fullName evidence="1">Unnamed protein product</fullName>
    </submittedName>
</protein>
<organism evidence="1 2">
    <name type="scientific">Phytophthora lilii</name>
    <dbReference type="NCBI Taxonomy" id="2077276"/>
    <lineage>
        <taxon>Eukaryota</taxon>
        <taxon>Sar</taxon>
        <taxon>Stramenopiles</taxon>
        <taxon>Oomycota</taxon>
        <taxon>Peronosporomycetes</taxon>
        <taxon>Peronosporales</taxon>
        <taxon>Peronosporaceae</taxon>
        <taxon>Phytophthora</taxon>
    </lineage>
</organism>
<evidence type="ECO:0000313" key="2">
    <source>
        <dbReference type="Proteomes" id="UP001165083"/>
    </source>
</evidence>
<dbReference type="AlphaFoldDB" id="A0A9W6XBG5"/>
<comment type="caution">
    <text evidence="1">The sequence shown here is derived from an EMBL/GenBank/DDBJ whole genome shotgun (WGS) entry which is preliminary data.</text>
</comment>
<proteinExistence type="predicted"/>
<dbReference type="Proteomes" id="UP001165083">
    <property type="component" value="Unassembled WGS sequence"/>
</dbReference>
<gene>
    <name evidence="1" type="ORF">Plil01_001495000</name>
</gene>
<sequence length="89" mass="10554">MEFPLLEDEEMKSTEFDETAEDWGAISETSRQLYRIPLQYEYEGGDNYDVRECFAVYYEIIIKLLFEQKKKCVTVTGACFDFSRHNLLC</sequence>
<reference evidence="1" key="1">
    <citation type="submission" date="2023-04" db="EMBL/GenBank/DDBJ databases">
        <title>Phytophthora lilii NBRC 32176.</title>
        <authorList>
            <person name="Ichikawa N."/>
            <person name="Sato H."/>
            <person name="Tonouchi N."/>
        </authorList>
    </citation>
    <scope>NUCLEOTIDE SEQUENCE</scope>
    <source>
        <strain evidence="1">NBRC 32176</strain>
    </source>
</reference>
<keyword evidence="2" id="KW-1185">Reference proteome</keyword>
<dbReference type="EMBL" id="BSXW01001253">
    <property type="protein sequence ID" value="GMF35165.1"/>
    <property type="molecule type" value="Genomic_DNA"/>
</dbReference>
<dbReference type="OrthoDB" id="128901at2759"/>
<name>A0A9W6XBG5_9STRA</name>